<dbReference type="Pfam" id="PF08547">
    <property type="entry name" value="CIA30"/>
    <property type="match status" value="1"/>
</dbReference>
<dbReference type="SUPFAM" id="SSF57959">
    <property type="entry name" value="Leucine zipper domain"/>
    <property type="match status" value="1"/>
</dbReference>
<dbReference type="GeneID" id="89994092"/>
<dbReference type="InterPro" id="IPR013857">
    <property type="entry name" value="NADH-UbQ_OxRdtase-assoc_prot30"/>
</dbReference>
<feature type="compositionally biased region" description="Polar residues" evidence="1">
    <location>
        <begin position="27"/>
        <end position="41"/>
    </location>
</feature>
<dbReference type="InterPro" id="IPR052635">
    <property type="entry name" value="Sec_Metab_Biosynth_Reg"/>
</dbReference>
<keyword evidence="4" id="KW-1185">Reference proteome</keyword>
<feature type="domain" description="BZIP" evidence="2">
    <location>
        <begin position="52"/>
        <end position="67"/>
    </location>
</feature>
<dbReference type="Proteomes" id="UP001334248">
    <property type="component" value="Unassembled WGS sequence"/>
</dbReference>
<proteinExistence type="predicted"/>
<reference evidence="3 4" key="1">
    <citation type="journal article" date="2023" name="Res Sq">
        <title>Genomic and morphological characterization of Knufia obscura isolated from the Mars 2020 spacecraft assembly facility.</title>
        <authorList>
            <person name="Chander A.M."/>
            <person name="Teixeira M.M."/>
            <person name="Singh N.K."/>
            <person name="Williams M.P."/>
            <person name="Parker C.W."/>
            <person name="Leo P."/>
            <person name="Stajich J.E."/>
            <person name="Torok T."/>
            <person name="Tighe S."/>
            <person name="Mason C.E."/>
            <person name="Venkateswaran K."/>
        </authorList>
    </citation>
    <scope>NUCLEOTIDE SEQUENCE [LARGE SCALE GENOMIC DNA]</scope>
    <source>
        <strain evidence="3 4">CCFEE 5817</strain>
    </source>
</reference>
<name>A0ABR0S0Y1_9EURO</name>
<protein>
    <recommendedName>
        <fullName evidence="2">BZIP domain-containing protein</fullName>
    </recommendedName>
</protein>
<dbReference type="PANTHER" id="PTHR39607:SF1">
    <property type="entry name" value="B-ZIP TRANSCRIPTION FACTOR (EUROFUNG)"/>
    <property type="match status" value="1"/>
</dbReference>
<feature type="region of interest" description="Disordered" evidence="1">
    <location>
        <begin position="1"/>
        <end position="41"/>
    </location>
</feature>
<dbReference type="InterPro" id="IPR004827">
    <property type="entry name" value="bZIP"/>
</dbReference>
<feature type="region of interest" description="Disordered" evidence="1">
    <location>
        <begin position="418"/>
        <end position="451"/>
    </location>
</feature>
<dbReference type="PANTHER" id="PTHR39607">
    <property type="entry name" value="XANTHOCILLIN BIOSYNTHESIS CLUSTER TRANSCRIPTION FACTOR XANC-RELATED"/>
    <property type="match status" value="1"/>
</dbReference>
<feature type="compositionally biased region" description="Low complexity" evidence="1">
    <location>
        <begin position="96"/>
        <end position="130"/>
    </location>
</feature>
<feature type="region of interest" description="Disordered" evidence="1">
    <location>
        <begin position="76"/>
        <end position="139"/>
    </location>
</feature>
<feature type="compositionally biased region" description="Polar residues" evidence="1">
    <location>
        <begin position="1"/>
        <end position="19"/>
    </location>
</feature>
<evidence type="ECO:0000256" key="1">
    <source>
        <dbReference type="SAM" id="MobiDB-lite"/>
    </source>
</evidence>
<organism evidence="3 4">
    <name type="scientific">Knufia obscura</name>
    <dbReference type="NCBI Taxonomy" id="1635080"/>
    <lineage>
        <taxon>Eukaryota</taxon>
        <taxon>Fungi</taxon>
        <taxon>Dikarya</taxon>
        <taxon>Ascomycota</taxon>
        <taxon>Pezizomycotina</taxon>
        <taxon>Eurotiomycetes</taxon>
        <taxon>Chaetothyriomycetidae</taxon>
        <taxon>Chaetothyriales</taxon>
        <taxon>Trichomeriaceae</taxon>
        <taxon>Knufia</taxon>
    </lineage>
</organism>
<dbReference type="CDD" id="cd14688">
    <property type="entry name" value="bZIP_YAP"/>
    <property type="match status" value="1"/>
</dbReference>
<accession>A0ABR0S0Y1</accession>
<dbReference type="PROSITE" id="PS00036">
    <property type="entry name" value="BZIP_BASIC"/>
    <property type="match status" value="1"/>
</dbReference>
<evidence type="ECO:0000313" key="3">
    <source>
        <dbReference type="EMBL" id="KAK5946500.1"/>
    </source>
</evidence>
<gene>
    <name evidence="3" type="ORF">PMZ80_000643</name>
</gene>
<sequence>MQRSNSHPLQQQTYAQPMNHSRYPAAHNTSSAFSASANPNEDWTKISDLAERRRIQNRIAQRNYRKKLKRRLEDLERKAASTSVSPEPSYAELAVSNTQQQSSSSPSSNSIARQNSRTSRASSTTSQDQQMSPDLFPLEDPFANMTMQEQQMHYLSPPSYSFPTYLPSSDYFSQDFSYGGGHQIPQIYTEPPFQNDFTHSLPPTLPSMHESGAVKQDSYSIDDDFLNPFGISYATLAGMDVASQQIPAEFSSRSHLKIEHDHAKFCGNLDIDTLGGAGFASQRTTGGDRHWDLAQYDGIDLVFDPAGTDDKTYTFILKDEILLPDPGNGREQSTVSWEFDFKKKDSHIYLDDPSLRHVSIPWHAFNATYRGKPKDDAKPLAKDDVKRMSIMMRSSFFGTQKGAFCFKLVEIRCKTPRASTEHPRPCSPHGGEDDSDLCSFDKPSEHEAQEPKNSIWSRFFCWSNKL</sequence>
<dbReference type="Gene3D" id="1.20.5.170">
    <property type="match status" value="1"/>
</dbReference>
<evidence type="ECO:0000259" key="2">
    <source>
        <dbReference type="PROSITE" id="PS00036"/>
    </source>
</evidence>
<evidence type="ECO:0000313" key="4">
    <source>
        <dbReference type="Proteomes" id="UP001334248"/>
    </source>
</evidence>
<dbReference type="EMBL" id="JAVHJV010000001">
    <property type="protein sequence ID" value="KAK5946500.1"/>
    <property type="molecule type" value="Genomic_DNA"/>
</dbReference>
<dbReference type="InterPro" id="IPR046347">
    <property type="entry name" value="bZIP_sf"/>
</dbReference>
<dbReference type="RefSeq" id="XP_064734590.1">
    <property type="nucleotide sequence ID" value="XM_064869093.1"/>
</dbReference>
<comment type="caution">
    <text evidence="3">The sequence shown here is derived from an EMBL/GenBank/DDBJ whole genome shotgun (WGS) entry which is preliminary data.</text>
</comment>